<organism evidence="2 3">
    <name type="scientific">Kribbella alba</name>
    <dbReference type="NCBI Taxonomy" id="190197"/>
    <lineage>
        <taxon>Bacteria</taxon>
        <taxon>Bacillati</taxon>
        <taxon>Actinomycetota</taxon>
        <taxon>Actinomycetes</taxon>
        <taxon>Propionibacteriales</taxon>
        <taxon>Kribbellaceae</taxon>
        <taxon>Kribbella</taxon>
    </lineage>
</organism>
<keyword evidence="3" id="KW-1185">Reference proteome</keyword>
<dbReference type="Proteomes" id="UP001501319">
    <property type="component" value="Unassembled WGS sequence"/>
</dbReference>
<evidence type="ECO:0000256" key="1">
    <source>
        <dbReference type="SAM" id="MobiDB-lite"/>
    </source>
</evidence>
<name>A0ABN2FHU9_9ACTN</name>
<dbReference type="EMBL" id="BAAANE010000007">
    <property type="protein sequence ID" value="GAA1647699.1"/>
    <property type="molecule type" value="Genomic_DNA"/>
</dbReference>
<proteinExistence type="predicted"/>
<gene>
    <name evidence="2" type="ORF">GCM10009744_43700</name>
</gene>
<protein>
    <submittedName>
        <fullName evidence="2">Uncharacterized protein</fullName>
    </submittedName>
</protein>
<evidence type="ECO:0000313" key="2">
    <source>
        <dbReference type="EMBL" id="GAA1647699.1"/>
    </source>
</evidence>
<feature type="region of interest" description="Disordered" evidence="1">
    <location>
        <begin position="56"/>
        <end position="89"/>
    </location>
</feature>
<evidence type="ECO:0000313" key="3">
    <source>
        <dbReference type="Proteomes" id="UP001501319"/>
    </source>
</evidence>
<comment type="caution">
    <text evidence="2">The sequence shown here is derived from an EMBL/GenBank/DDBJ whole genome shotgun (WGS) entry which is preliminary data.</text>
</comment>
<accession>A0ABN2FHU9</accession>
<reference evidence="2 3" key="1">
    <citation type="journal article" date="2019" name="Int. J. Syst. Evol. Microbiol.">
        <title>The Global Catalogue of Microorganisms (GCM) 10K type strain sequencing project: providing services to taxonomists for standard genome sequencing and annotation.</title>
        <authorList>
            <consortium name="The Broad Institute Genomics Platform"/>
            <consortium name="The Broad Institute Genome Sequencing Center for Infectious Disease"/>
            <person name="Wu L."/>
            <person name="Ma J."/>
        </authorList>
    </citation>
    <scope>NUCLEOTIDE SEQUENCE [LARGE SCALE GENOMIC DNA]</scope>
    <source>
        <strain evidence="2 3">JCM 14306</strain>
    </source>
</reference>
<sequence length="113" mass="11824">MAGAEQVVLSEAVLSEVVLSEAARSAQRGRVPSLCTAQPFPGRVNDWAAHKVTTQGRFPTTRPSAPGPMPGCLTDSGLLGASRRNGRQPTGWRVAQKGCLVVDARCAGGERVV</sequence>